<feature type="region of interest" description="Disordered" evidence="1">
    <location>
        <begin position="101"/>
        <end position="175"/>
    </location>
</feature>
<name>A0ABQ8TDK9_PERAM</name>
<dbReference type="Proteomes" id="UP001148838">
    <property type="component" value="Unassembled WGS sequence"/>
</dbReference>
<accession>A0ABQ8TDK9</accession>
<dbReference type="InterPro" id="IPR036388">
    <property type="entry name" value="WH-like_DNA-bd_sf"/>
</dbReference>
<feature type="domain" description="H15" evidence="2">
    <location>
        <begin position="32"/>
        <end position="101"/>
    </location>
</feature>
<gene>
    <name evidence="3" type="ORF">ANN_05793</name>
</gene>
<reference evidence="3 4" key="1">
    <citation type="journal article" date="2022" name="Allergy">
        <title>Genome assembly and annotation of Periplaneta americana reveal a comprehensive cockroach allergen profile.</title>
        <authorList>
            <person name="Wang L."/>
            <person name="Xiong Q."/>
            <person name="Saelim N."/>
            <person name="Wang L."/>
            <person name="Nong W."/>
            <person name="Wan A.T."/>
            <person name="Shi M."/>
            <person name="Liu X."/>
            <person name="Cao Q."/>
            <person name="Hui J.H.L."/>
            <person name="Sookrung N."/>
            <person name="Leung T.F."/>
            <person name="Tungtrongchitr A."/>
            <person name="Tsui S.K.W."/>
        </authorList>
    </citation>
    <scope>NUCLEOTIDE SEQUENCE [LARGE SCALE GENOMIC DNA]</scope>
    <source>
        <strain evidence="3">PWHHKU_190912</strain>
    </source>
</reference>
<evidence type="ECO:0000313" key="3">
    <source>
        <dbReference type="EMBL" id="KAJ4444004.1"/>
    </source>
</evidence>
<dbReference type="Gene3D" id="1.10.10.10">
    <property type="entry name" value="Winged helix-like DNA-binding domain superfamily/Winged helix DNA-binding domain"/>
    <property type="match status" value="1"/>
</dbReference>
<evidence type="ECO:0000259" key="2">
    <source>
        <dbReference type="PROSITE" id="PS51504"/>
    </source>
</evidence>
<sequence length="211" mass="24266">MSGLCEGGNEPAGSLKVIWKINLVLKMKTKKKAPKPMQLVISAIKNLRQPKGSTPKKIAKYIMSLHPSDAGKLKRRMNKALKRGVAYGILRTDRGRYQLEDLADGSMHMRSHRRRRSRSGRRERRGGRRRSSSRRRRHHSGSGSRRGGHRRRSSDTRHRRRSRPRRDLPVRTRKNVSEYKWVPAAELSQPEKELCLCVQLVPTFSVGFGKS</sequence>
<evidence type="ECO:0000313" key="4">
    <source>
        <dbReference type="Proteomes" id="UP001148838"/>
    </source>
</evidence>
<dbReference type="SUPFAM" id="SSF46785">
    <property type="entry name" value="Winged helix' DNA-binding domain"/>
    <property type="match status" value="1"/>
</dbReference>
<comment type="caution">
    <text evidence="3">The sequence shown here is derived from an EMBL/GenBank/DDBJ whole genome shotgun (WGS) entry which is preliminary data.</text>
</comment>
<dbReference type="InterPro" id="IPR036390">
    <property type="entry name" value="WH_DNA-bd_sf"/>
</dbReference>
<feature type="compositionally biased region" description="Basic residues" evidence="1">
    <location>
        <begin position="109"/>
        <end position="164"/>
    </location>
</feature>
<protein>
    <recommendedName>
        <fullName evidence="2">H15 domain-containing protein</fullName>
    </recommendedName>
</protein>
<evidence type="ECO:0000256" key="1">
    <source>
        <dbReference type="SAM" id="MobiDB-lite"/>
    </source>
</evidence>
<keyword evidence="4" id="KW-1185">Reference proteome</keyword>
<dbReference type="Pfam" id="PF00538">
    <property type="entry name" value="Linker_histone"/>
    <property type="match status" value="1"/>
</dbReference>
<dbReference type="InterPro" id="IPR005818">
    <property type="entry name" value="Histone_H1/H5_H15"/>
</dbReference>
<dbReference type="EMBL" id="JAJSOF020000011">
    <property type="protein sequence ID" value="KAJ4444004.1"/>
    <property type="molecule type" value="Genomic_DNA"/>
</dbReference>
<dbReference type="SMART" id="SM00526">
    <property type="entry name" value="H15"/>
    <property type="match status" value="1"/>
</dbReference>
<organism evidence="3 4">
    <name type="scientific">Periplaneta americana</name>
    <name type="common">American cockroach</name>
    <name type="synonym">Blatta americana</name>
    <dbReference type="NCBI Taxonomy" id="6978"/>
    <lineage>
        <taxon>Eukaryota</taxon>
        <taxon>Metazoa</taxon>
        <taxon>Ecdysozoa</taxon>
        <taxon>Arthropoda</taxon>
        <taxon>Hexapoda</taxon>
        <taxon>Insecta</taxon>
        <taxon>Pterygota</taxon>
        <taxon>Neoptera</taxon>
        <taxon>Polyneoptera</taxon>
        <taxon>Dictyoptera</taxon>
        <taxon>Blattodea</taxon>
        <taxon>Blattoidea</taxon>
        <taxon>Blattidae</taxon>
        <taxon>Blattinae</taxon>
        <taxon>Periplaneta</taxon>
    </lineage>
</organism>
<dbReference type="PROSITE" id="PS51504">
    <property type="entry name" value="H15"/>
    <property type="match status" value="1"/>
</dbReference>
<proteinExistence type="predicted"/>